<reference evidence="1" key="1">
    <citation type="journal article" date="2019" name="Sci. Rep.">
        <title>Draft genome of Tanacetum cinerariifolium, the natural source of mosquito coil.</title>
        <authorList>
            <person name="Yamashiro T."/>
            <person name="Shiraishi A."/>
            <person name="Satake H."/>
            <person name="Nakayama K."/>
        </authorList>
    </citation>
    <scope>NUCLEOTIDE SEQUENCE</scope>
</reference>
<evidence type="ECO:0000313" key="1">
    <source>
        <dbReference type="EMBL" id="GFD61057.1"/>
    </source>
</evidence>
<feature type="non-terminal residue" evidence="1">
    <location>
        <position position="1"/>
    </location>
</feature>
<sequence>EWLDVVAQADGVICISKAVADEMAEWVAENRKPSKRPFDISWFHLGADITKPTSAEGTSAIPKKVLSSLQARPSFLM</sequence>
<dbReference type="AlphaFoldDB" id="A0A699XMY8"/>
<protein>
    <submittedName>
        <fullName evidence="1">Uncharacterized protein</fullName>
    </submittedName>
</protein>
<name>A0A699XMY8_TANCI</name>
<proteinExistence type="predicted"/>
<feature type="non-terminal residue" evidence="1">
    <location>
        <position position="77"/>
    </location>
</feature>
<accession>A0A699XMY8</accession>
<gene>
    <name evidence="1" type="ORF">Tci_933026</name>
</gene>
<dbReference type="EMBL" id="BKCJ011886126">
    <property type="protein sequence ID" value="GFD61057.1"/>
    <property type="molecule type" value="Genomic_DNA"/>
</dbReference>
<comment type="caution">
    <text evidence="1">The sequence shown here is derived from an EMBL/GenBank/DDBJ whole genome shotgun (WGS) entry which is preliminary data.</text>
</comment>
<organism evidence="1">
    <name type="scientific">Tanacetum cinerariifolium</name>
    <name type="common">Dalmatian daisy</name>
    <name type="synonym">Chrysanthemum cinerariifolium</name>
    <dbReference type="NCBI Taxonomy" id="118510"/>
    <lineage>
        <taxon>Eukaryota</taxon>
        <taxon>Viridiplantae</taxon>
        <taxon>Streptophyta</taxon>
        <taxon>Embryophyta</taxon>
        <taxon>Tracheophyta</taxon>
        <taxon>Spermatophyta</taxon>
        <taxon>Magnoliopsida</taxon>
        <taxon>eudicotyledons</taxon>
        <taxon>Gunneridae</taxon>
        <taxon>Pentapetalae</taxon>
        <taxon>asterids</taxon>
        <taxon>campanulids</taxon>
        <taxon>Asterales</taxon>
        <taxon>Asteraceae</taxon>
        <taxon>Asteroideae</taxon>
        <taxon>Anthemideae</taxon>
        <taxon>Anthemidinae</taxon>
        <taxon>Tanacetum</taxon>
    </lineage>
</organism>